<comment type="caution">
    <text evidence="1">The sequence shown here is derived from an EMBL/GenBank/DDBJ whole genome shotgun (WGS) entry which is preliminary data.</text>
</comment>
<name>A0AA43P762_9BIFI</name>
<dbReference type="EMBL" id="JAOPMH010000007">
    <property type="protein sequence ID" value="MDH7890335.1"/>
    <property type="molecule type" value="Genomic_DNA"/>
</dbReference>
<dbReference type="Proteomes" id="UP001161916">
    <property type="component" value="Unassembled WGS sequence"/>
</dbReference>
<dbReference type="RefSeq" id="WP_134862899.1">
    <property type="nucleotide sequence ID" value="NZ_CP026729.1"/>
</dbReference>
<proteinExistence type="predicted"/>
<gene>
    <name evidence="1" type="ORF">OB951_06995</name>
</gene>
<reference evidence="1" key="1">
    <citation type="submission" date="2022-09" db="EMBL/GenBank/DDBJ databases">
        <authorList>
            <person name="Orihara K."/>
        </authorList>
    </citation>
    <scope>NUCLEOTIDE SEQUENCE</scope>
    <source>
        <strain evidence="1">YIT 13062</strain>
    </source>
</reference>
<dbReference type="AlphaFoldDB" id="A0AA43P762"/>
<sequence>MTAIESLPAYRKAEAEAERRGENLSSLIDAFLAGYARGASTNSLAATPQPGDTVLRDETDWRMLRDEMHGEKL</sequence>
<evidence type="ECO:0000313" key="2">
    <source>
        <dbReference type="Proteomes" id="UP001161916"/>
    </source>
</evidence>
<reference evidence="1" key="2">
    <citation type="journal article" date="2023" name="Gut Microbes">
        <title>Characterization of Bifidobacterium kashiwanohense that utilizes both milk- and plant-derived oligosaccharides.</title>
        <authorList>
            <person name="Orihara K."/>
            <person name="Yahagi K."/>
            <person name="Saito Y."/>
            <person name="Watanabe Y."/>
            <person name="Sasai T."/>
            <person name="Hara T."/>
            <person name="Tsukuda N."/>
            <person name="Oki K."/>
            <person name="Fujimoto J."/>
            <person name="Matsuki T."/>
        </authorList>
    </citation>
    <scope>NUCLEOTIDE SEQUENCE</scope>
    <source>
        <strain evidence="1">YIT 13062</strain>
    </source>
</reference>
<accession>A0AA43P762</accession>
<protein>
    <submittedName>
        <fullName evidence="1">Uncharacterized protein</fullName>
    </submittedName>
</protein>
<evidence type="ECO:0000313" key="1">
    <source>
        <dbReference type="EMBL" id="MDH7890335.1"/>
    </source>
</evidence>
<organism evidence="1 2">
    <name type="scientific">Bifidobacterium catenulatum subsp. kashiwanohense</name>
    <dbReference type="NCBI Taxonomy" id="630129"/>
    <lineage>
        <taxon>Bacteria</taxon>
        <taxon>Bacillati</taxon>
        <taxon>Actinomycetota</taxon>
        <taxon>Actinomycetes</taxon>
        <taxon>Bifidobacteriales</taxon>
        <taxon>Bifidobacteriaceae</taxon>
        <taxon>Bifidobacterium</taxon>
    </lineage>
</organism>